<sequence length="114" mass="12945">MLLDKYLIPKATTAESKIVCLKMKGDYYRYLTEVTAGSEPQKFAEESERAYKNVFDMTKYQMSVAHLIRLGLALNFSAFYYEILNDADTACRIANQAFGNALTGLDSIDNDSYR</sequence>
<protein>
    <recommendedName>
        <fullName evidence="2">14-3-3 domain-containing protein</fullName>
    </recommendedName>
</protein>
<gene>
    <name evidence="3" type="ORF">KXQ929_LOCUS43478</name>
</gene>
<feature type="non-terminal residue" evidence="3">
    <location>
        <position position="114"/>
    </location>
</feature>
<dbReference type="Gene3D" id="1.20.190.20">
    <property type="entry name" value="14-3-3 domain"/>
    <property type="match status" value="1"/>
</dbReference>
<evidence type="ECO:0000313" key="3">
    <source>
        <dbReference type="EMBL" id="CAF4263462.1"/>
    </source>
</evidence>
<dbReference type="InterPro" id="IPR036815">
    <property type="entry name" value="14-3-3_dom_sf"/>
</dbReference>
<dbReference type="AlphaFoldDB" id="A0A820FEV5"/>
<accession>A0A820FEV5</accession>
<dbReference type="Pfam" id="PF00244">
    <property type="entry name" value="14-3-3"/>
    <property type="match status" value="1"/>
</dbReference>
<feature type="domain" description="14-3-3" evidence="2">
    <location>
        <begin position="1"/>
        <end position="114"/>
    </location>
</feature>
<dbReference type="SUPFAM" id="SSF48445">
    <property type="entry name" value="14-3-3 protein"/>
    <property type="match status" value="1"/>
</dbReference>
<evidence type="ECO:0000313" key="4">
    <source>
        <dbReference type="Proteomes" id="UP000663868"/>
    </source>
</evidence>
<dbReference type="EMBL" id="CAJOBB010011596">
    <property type="protein sequence ID" value="CAF4263462.1"/>
    <property type="molecule type" value="Genomic_DNA"/>
</dbReference>
<dbReference type="PRINTS" id="PR00305">
    <property type="entry name" value="1433ZETA"/>
</dbReference>
<comment type="caution">
    <text evidence="3">The sequence shown here is derived from an EMBL/GenBank/DDBJ whole genome shotgun (WGS) entry which is preliminary data.</text>
</comment>
<dbReference type="SMART" id="SM00101">
    <property type="entry name" value="14_3_3"/>
    <property type="match status" value="1"/>
</dbReference>
<dbReference type="Proteomes" id="UP000663868">
    <property type="component" value="Unassembled WGS sequence"/>
</dbReference>
<evidence type="ECO:0000256" key="1">
    <source>
        <dbReference type="ARBA" id="ARBA00006141"/>
    </source>
</evidence>
<comment type="similarity">
    <text evidence="1">Belongs to the 14-3-3 family.</text>
</comment>
<name>A0A820FEV5_9BILA</name>
<reference evidence="3" key="1">
    <citation type="submission" date="2021-02" db="EMBL/GenBank/DDBJ databases">
        <authorList>
            <person name="Nowell W R."/>
        </authorList>
    </citation>
    <scope>NUCLEOTIDE SEQUENCE</scope>
</reference>
<dbReference type="InterPro" id="IPR023410">
    <property type="entry name" value="14-3-3_domain"/>
</dbReference>
<organism evidence="3 4">
    <name type="scientific">Adineta steineri</name>
    <dbReference type="NCBI Taxonomy" id="433720"/>
    <lineage>
        <taxon>Eukaryota</taxon>
        <taxon>Metazoa</taxon>
        <taxon>Spiralia</taxon>
        <taxon>Gnathifera</taxon>
        <taxon>Rotifera</taxon>
        <taxon>Eurotatoria</taxon>
        <taxon>Bdelloidea</taxon>
        <taxon>Adinetida</taxon>
        <taxon>Adinetidae</taxon>
        <taxon>Adineta</taxon>
    </lineage>
</organism>
<dbReference type="PANTHER" id="PTHR18860">
    <property type="entry name" value="14-3-3 PROTEIN"/>
    <property type="match status" value="1"/>
</dbReference>
<evidence type="ECO:0000259" key="2">
    <source>
        <dbReference type="SMART" id="SM00101"/>
    </source>
</evidence>
<dbReference type="InterPro" id="IPR000308">
    <property type="entry name" value="14-3-3"/>
</dbReference>
<proteinExistence type="inferred from homology"/>